<feature type="compositionally biased region" description="Basic and acidic residues" evidence="1">
    <location>
        <begin position="10"/>
        <end position="21"/>
    </location>
</feature>
<name>A0A1L0C1M1_9ASCO</name>
<dbReference type="Proteomes" id="UP000182334">
    <property type="component" value="Chromosome VI"/>
</dbReference>
<accession>A0A1L0C1M1</accession>
<gene>
    <name evidence="2" type="ORF">SAMEA4029010_CIC11G00000003379</name>
</gene>
<dbReference type="AlphaFoldDB" id="A0A1L0C1M1"/>
<evidence type="ECO:0000256" key="1">
    <source>
        <dbReference type="SAM" id="MobiDB-lite"/>
    </source>
</evidence>
<reference evidence="2 3" key="1">
    <citation type="submission" date="2016-10" db="EMBL/GenBank/DDBJ databases">
        <authorList>
            <person name="de Groot N.N."/>
        </authorList>
    </citation>
    <scope>NUCLEOTIDE SEQUENCE [LARGE SCALE GENOMIC DNA]</scope>
    <source>
        <strain evidence="2 3">CBS 141442</strain>
    </source>
</reference>
<proteinExistence type="predicted"/>
<feature type="region of interest" description="Disordered" evidence="1">
    <location>
        <begin position="1"/>
        <end position="21"/>
    </location>
</feature>
<dbReference type="EMBL" id="LT635761">
    <property type="protein sequence ID" value="SGZ57489.1"/>
    <property type="molecule type" value="Genomic_DNA"/>
</dbReference>
<protein>
    <submittedName>
        <fullName evidence="2">CIC11C00000003379</fullName>
    </submittedName>
</protein>
<evidence type="ECO:0000313" key="2">
    <source>
        <dbReference type="EMBL" id="SGZ57489.1"/>
    </source>
</evidence>
<sequence length="191" mass="21091">MSFVNKRKRDASEPESKKTKALIGEKEKELYTLSEEWPVYNHPEGGTIKITPWGSLRQCVDAQTGETITKFEDASFSDLTFPAANVGAFGRQNWQSGQNIAGAQGSPYYELPSTPMSLNMSGSSRSSPVPDKVSFSPSCEAELYVVDGYRYSGFNGAAGQAVGQQFSQEQENFFGMEEQEEFSDNNDSMML</sequence>
<dbReference type="OrthoDB" id="3997547at2759"/>
<organism evidence="2 3">
    <name type="scientific">Sungouiella intermedia</name>
    <dbReference type="NCBI Taxonomy" id="45354"/>
    <lineage>
        <taxon>Eukaryota</taxon>
        <taxon>Fungi</taxon>
        <taxon>Dikarya</taxon>
        <taxon>Ascomycota</taxon>
        <taxon>Saccharomycotina</taxon>
        <taxon>Pichiomycetes</taxon>
        <taxon>Metschnikowiaceae</taxon>
        <taxon>Sungouiella</taxon>
    </lineage>
</organism>
<evidence type="ECO:0000313" key="3">
    <source>
        <dbReference type="Proteomes" id="UP000182334"/>
    </source>
</evidence>
<keyword evidence="3" id="KW-1185">Reference proteome</keyword>